<evidence type="ECO:0000256" key="1">
    <source>
        <dbReference type="SAM" id="MobiDB-lite"/>
    </source>
</evidence>
<feature type="transmembrane region" description="Helical" evidence="2">
    <location>
        <begin position="170"/>
        <end position="189"/>
    </location>
</feature>
<feature type="compositionally biased region" description="Basic and acidic residues" evidence="1">
    <location>
        <begin position="112"/>
        <end position="121"/>
    </location>
</feature>
<evidence type="ECO:0000313" key="3">
    <source>
        <dbReference type="EMBL" id="CUT17208.1"/>
    </source>
</evidence>
<dbReference type="Proteomes" id="UP000198651">
    <property type="component" value="Chromosome I"/>
</dbReference>
<organism evidence="3 4">
    <name type="scientific">Candidatus Ichthyocystis hellenicum</name>
    <dbReference type="NCBI Taxonomy" id="1561003"/>
    <lineage>
        <taxon>Bacteria</taxon>
        <taxon>Pseudomonadati</taxon>
        <taxon>Pseudomonadota</taxon>
        <taxon>Betaproteobacteria</taxon>
        <taxon>Burkholderiales</taxon>
        <taxon>Candidatus Ichthyocystis</taxon>
    </lineage>
</organism>
<accession>A0A0S4M4Z6</accession>
<keyword evidence="2" id="KW-1133">Transmembrane helix</keyword>
<feature type="region of interest" description="Disordered" evidence="1">
    <location>
        <begin position="1"/>
        <end position="30"/>
    </location>
</feature>
<dbReference type="RefSeq" id="WP_092490437.1">
    <property type="nucleotide sequence ID" value="NZ_LN906597.1"/>
</dbReference>
<dbReference type="AlphaFoldDB" id="A0A0S4M4Z6"/>
<name>A0A0S4M4Z6_9BURK</name>
<keyword evidence="2" id="KW-0472">Membrane</keyword>
<dbReference type="EMBL" id="LN906597">
    <property type="protein sequence ID" value="CUT17208.1"/>
    <property type="molecule type" value="Genomic_DNA"/>
</dbReference>
<evidence type="ECO:0000256" key="2">
    <source>
        <dbReference type="SAM" id="Phobius"/>
    </source>
</evidence>
<proteinExistence type="predicted"/>
<dbReference type="OrthoDB" id="9956993at2"/>
<feature type="compositionally biased region" description="Low complexity" evidence="1">
    <location>
        <begin position="69"/>
        <end position="84"/>
    </location>
</feature>
<reference evidence="4" key="1">
    <citation type="submission" date="2015-11" db="EMBL/GenBank/DDBJ databases">
        <authorList>
            <person name="Seth-Smith H.M.B."/>
        </authorList>
    </citation>
    <scope>NUCLEOTIDE SEQUENCE [LARGE SCALE GENOMIC DNA]</scope>
    <source>
        <strain evidence="4">2013Ark11</strain>
    </source>
</reference>
<protein>
    <submittedName>
        <fullName evidence="3">Putative membrane protein</fullName>
    </submittedName>
</protein>
<evidence type="ECO:0000313" key="4">
    <source>
        <dbReference type="Proteomes" id="UP000198651"/>
    </source>
</evidence>
<keyword evidence="4" id="KW-1185">Reference proteome</keyword>
<sequence length="190" mass="20905">MINLGNEQNHEEGSEEEPLYLNTASSSCSEDLDWERVSCHSEEDWERLSCSGSEAGGSLCAASRRGSAPLSAESGEEGPSSPDGNEWRNLYYFNVSGWDGICSSEEESSSDYDYHSDRSDSDDFSDEETSEGDEERPVQGRLSSLVDMILPLEILPGEGPIQYPPRPFDVVVYFVVALLFAYGSSDILFG</sequence>
<gene>
    <name evidence="3" type="ORF">Ark11_0354</name>
</gene>
<feature type="compositionally biased region" description="Acidic residues" evidence="1">
    <location>
        <begin position="122"/>
        <end position="134"/>
    </location>
</feature>
<feature type="region of interest" description="Disordered" evidence="1">
    <location>
        <begin position="49"/>
        <end position="86"/>
    </location>
</feature>
<feature type="region of interest" description="Disordered" evidence="1">
    <location>
        <begin position="104"/>
        <end position="140"/>
    </location>
</feature>
<keyword evidence="2" id="KW-0812">Transmembrane</keyword>